<evidence type="ECO:0000256" key="1">
    <source>
        <dbReference type="ARBA" id="ARBA00022741"/>
    </source>
</evidence>
<dbReference type="GO" id="GO:0007166">
    <property type="term" value="P:cell surface receptor signaling pathway"/>
    <property type="evidence" value="ECO:0007669"/>
    <property type="project" value="InterPro"/>
</dbReference>
<proteinExistence type="predicted"/>
<dbReference type="GO" id="GO:0005524">
    <property type="term" value="F:ATP binding"/>
    <property type="evidence" value="ECO:0007669"/>
    <property type="project" value="UniProtKB-KW"/>
</dbReference>
<dbReference type="CDD" id="cd21037">
    <property type="entry name" value="MLKL_NTD"/>
    <property type="match status" value="1"/>
</dbReference>
<feature type="coiled-coil region" evidence="3">
    <location>
        <begin position="178"/>
        <end position="212"/>
    </location>
</feature>
<evidence type="ECO:0000313" key="6">
    <source>
        <dbReference type="Proteomes" id="UP000007110"/>
    </source>
</evidence>
<dbReference type="InterPro" id="IPR001245">
    <property type="entry name" value="Ser-Thr/Tyr_kinase_cat_dom"/>
</dbReference>
<reference evidence="5" key="2">
    <citation type="submission" date="2021-01" db="UniProtKB">
        <authorList>
            <consortium name="EnsemblMetazoa"/>
        </authorList>
    </citation>
    <scope>IDENTIFICATION</scope>
</reference>
<dbReference type="GO" id="GO:0004672">
    <property type="term" value="F:protein kinase activity"/>
    <property type="evidence" value="ECO:0000318"/>
    <property type="project" value="GO_Central"/>
</dbReference>
<dbReference type="RefSeq" id="XP_003730833.1">
    <property type="nucleotide sequence ID" value="XM_003730785.3"/>
</dbReference>
<accession>A0A7M7GMX8</accession>
<evidence type="ECO:0000313" key="5">
    <source>
        <dbReference type="EnsemblMetazoa" id="XP_003730833"/>
    </source>
</evidence>
<dbReference type="OMA" id="YEIASRM"/>
<dbReference type="Gene3D" id="1.10.510.10">
    <property type="entry name" value="Transferase(Phosphotransferase) domain 1"/>
    <property type="match status" value="1"/>
</dbReference>
<dbReference type="InterPro" id="IPR011009">
    <property type="entry name" value="Kinase-like_dom_sf"/>
</dbReference>
<dbReference type="InParanoid" id="A0A7M7GMX8"/>
<organism evidence="5 6">
    <name type="scientific">Strongylocentrotus purpuratus</name>
    <name type="common">Purple sea urchin</name>
    <dbReference type="NCBI Taxonomy" id="7668"/>
    <lineage>
        <taxon>Eukaryota</taxon>
        <taxon>Metazoa</taxon>
        <taxon>Echinodermata</taxon>
        <taxon>Eleutherozoa</taxon>
        <taxon>Echinozoa</taxon>
        <taxon>Echinoidea</taxon>
        <taxon>Euechinoidea</taxon>
        <taxon>Echinacea</taxon>
        <taxon>Camarodonta</taxon>
        <taxon>Echinidea</taxon>
        <taxon>Strongylocentrotidae</taxon>
        <taxon>Strongylocentrotus</taxon>
    </lineage>
</organism>
<feature type="domain" description="Protein kinase" evidence="4">
    <location>
        <begin position="255"/>
        <end position="530"/>
    </location>
</feature>
<dbReference type="PANTHER" id="PTHR27001:SF931">
    <property type="entry name" value="OS11G0664100 PROTEIN"/>
    <property type="match status" value="1"/>
</dbReference>
<dbReference type="InterPro" id="IPR059179">
    <property type="entry name" value="MLKL-like_MCAfunc"/>
</dbReference>
<sequence>MSVFDIFSGIGSLANIAVRIYGAVKEVKSFKSQSKTIANRVEFILLPVRALQKEVDAKHVVLPDLERERAGSGPDGDGYDYQDQEGPMMYIRPLLKLKDCMESVESFLIKLGDTKWVDKFMHKKKIQANFDNYNDQLTTLQRSLGFCLQVAFPKIVSEEMKKQLRDAFDKDTMGKQNKEDLELDLESIKEDLEKLKQDGDNQSQDIQDIKESLNLIYETGKKEFEHLHQEIQFKEQLRSTEEKYASELRMDYREFTDLETLQQGTYGPIIKTKHRFEDKLLVRKAFEDKELSSTRELKEQLNLWKNLQYSAFIVQLYGYTMDYESRMCFVVEYMSHGTLRSVLQDKENHPLPWEQRVTLARDCAQGLYTIHFCQKKTMLHRAITSTRFLVDERYRAKISDNGFVKSASKISKSKSTMLSGGRGSVEQDEINYLCPEETSMSFKRSIKSEVYKFGVILYEIASRMQPFQAMEQQDGTPLDHMKKYNFIKDGKTEDPPSDTPEAFKDLISLCRQRAPGKRPATDAVVAHLNKMC</sequence>
<dbReference type="PANTHER" id="PTHR27001">
    <property type="entry name" value="OS01G0253100 PROTEIN"/>
    <property type="match status" value="1"/>
</dbReference>
<keyword evidence="6" id="KW-1185">Reference proteome</keyword>
<evidence type="ECO:0000256" key="3">
    <source>
        <dbReference type="SAM" id="Coils"/>
    </source>
</evidence>
<dbReference type="InterPro" id="IPR000719">
    <property type="entry name" value="Prot_kinase_dom"/>
</dbReference>
<name>A0A7M7GMX8_STRPU</name>
<dbReference type="InterPro" id="IPR036537">
    <property type="entry name" value="Adaptor_Cbl_N_dom_sf"/>
</dbReference>
<dbReference type="AlphaFoldDB" id="A0A7M7GMX8"/>
<dbReference type="GeneID" id="100893872"/>
<dbReference type="GO" id="GO:0005886">
    <property type="term" value="C:plasma membrane"/>
    <property type="evidence" value="ECO:0000318"/>
    <property type="project" value="GO_Central"/>
</dbReference>
<evidence type="ECO:0000259" key="4">
    <source>
        <dbReference type="PROSITE" id="PS50011"/>
    </source>
</evidence>
<dbReference type="PROSITE" id="PS50011">
    <property type="entry name" value="PROTEIN_KINASE_DOM"/>
    <property type="match status" value="1"/>
</dbReference>
<keyword evidence="2" id="KW-0067">ATP-binding</keyword>
<dbReference type="Gene3D" id="1.20.930.20">
    <property type="entry name" value="Adaptor protein Cbl, N-terminal domain"/>
    <property type="match status" value="1"/>
</dbReference>
<dbReference type="Pfam" id="PF07714">
    <property type="entry name" value="PK_Tyr_Ser-Thr"/>
    <property type="match status" value="1"/>
</dbReference>
<dbReference type="SUPFAM" id="SSF56112">
    <property type="entry name" value="Protein kinase-like (PK-like)"/>
    <property type="match status" value="1"/>
</dbReference>
<dbReference type="OrthoDB" id="10261027at2759"/>
<keyword evidence="3" id="KW-0175">Coiled coil</keyword>
<dbReference type="GO" id="GO:0007165">
    <property type="term" value="P:signal transduction"/>
    <property type="evidence" value="ECO:0000318"/>
    <property type="project" value="GO_Central"/>
</dbReference>
<keyword evidence="1" id="KW-0547">Nucleotide-binding</keyword>
<dbReference type="Proteomes" id="UP000007110">
    <property type="component" value="Unassembled WGS sequence"/>
</dbReference>
<protein>
    <recommendedName>
        <fullName evidence="4">Protein kinase domain-containing protein</fullName>
    </recommendedName>
</protein>
<dbReference type="EnsemblMetazoa" id="XM_003730785">
    <property type="protein sequence ID" value="XP_003730833"/>
    <property type="gene ID" value="LOC100893872"/>
</dbReference>
<dbReference type="KEGG" id="spu:100893872"/>
<evidence type="ECO:0000256" key="2">
    <source>
        <dbReference type="ARBA" id="ARBA00022840"/>
    </source>
</evidence>
<reference evidence="6" key="1">
    <citation type="submission" date="2015-02" db="EMBL/GenBank/DDBJ databases">
        <title>Genome sequencing for Strongylocentrotus purpuratus.</title>
        <authorList>
            <person name="Murali S."/>
            <person name="Liu Y."/>
            <person name="Vee V."/>
            <person name="English A."/>
            <person name="Wang M."/>
            <person name="Skinner E."/>
            <person name="Han Y."/>
            <person name="Muzny D.M."/>
            <person name="Worley K.C."/>
            <person name="Gibbs R.A."/>
        </authorList>
    </citation>
    <scope>NUCLEOTIDE SEQUENCE</scope>
</reference>